<keyword evidence="3" id="KW-1185">Reference proteome</keyword>
<dbReference type="EMBL" id="CAJVPL010006423">
    <property type="protein sequence ID" value="CAG8664227.1"/>
    <property type="molecule type" value="Genomic_DNA"/>
</dbReference>
<sequence length="43" mass="4748">MPIVANQISKSISTRLKELTETAEEIKLQAQEARSNCTSAIED</sequence>
<protein>
    <submittedName>
        <fullName evidence="2">8840_t:CDS:1</fullName>
    </submittedName>
</protein>
<dbReference type="OrthoDB" id="10531317at2759"/>
<comment type="caution">
    <text evidence="2">The sequence shown here is derived from an EMBL/GenBank/DDBJ whole genome shotgun (WGS) entry which is preliminary data.</text>
</comment>
<feature type="non-terminal residue" evidence="2">
    <location>
        <position position="43"/>
    </location>
</feature>
<evidence type="ECO:0000313" key="3">
    <source>
        <dbReference type="Proteomes" id="UP000789831"/>
    </source>
</evidence>
<evidence type="ECO:0000256" key="1">
    <source>
        <dbReference type="SAM" id="Coils"/>
    </source>
</evidence>
<feature type="coiled-coil region" evidence="1">
    <location>
        <begin position="9"/>
        <end position="43"/>
    </location>
</feature>
<keyword evidence="1" id="KW-0175">Coiled coil</keyword>
<gene>
    <name evidence="2" type="ORF">AGERDE_LOCUS11964</name>
</gene>
<evidence type="ECO:0000313" key="2">
    <source>
        <dbReference type="EMBL" id="CAG8664227.1"/>
    </source>
</evidence>
<organism evidence="2 3">
    <name type="scientific">Ambispora gerdemannii</name>
    <dbReference type="NCBI Taxonomy" id="144530"/>
    <lineage>
        <taxon>Eukaryota</taxon>
        <taxon>Fungi</taxon>
        <taxon>Fungi incertae sedis</taxon>
        <taxon>Mucoromycota</taxon>
        <taxon>Glomeromycotina</taxon>
        <taxon>Glomeromycetes</taxon>
        <taxon>Archaeosporales</taxon>
        <taxon>Ambisporaceae</taxon>
        <taxon>Ambispora</taxon>
    </lineage>
</organism>
<dbReference type="Proteomes" id="UP000789831">
    <property type="component" value="Unassembled WGS sequence"/>
</dbReference>
<dbReference type="AlphaFoldDB" id="A0A9N9EA83"/>
<accession>A0A9N9EA83</accession>
<reference evidence="2" key="1">
    <citation type="submission" date="2021-06" db="EMBL/GenBank/DDBJ databases">
        <authorList>
            <person name="Kallberg Y."/>
            <person name="Tangrot J."/>
            <person name="Rosling A."/>
        </authorList>
    </citation>
    <scope>NUCLEOTIDE SEQUENCE</scope>
    <source>
        <strain evidence="2">MT106</strain>
    </source>
</reference>
<name>A0A9N9EA83_9GLOM</name>
<proteinExistence type="predicted"/>